<gene>
    <name evidence="2" type="ORF">NDU88_003183</name>
</gene>
<evidence type="ECO:0000313" key="2">
    <source>
        <dbReference type="EMBL" id="KAJ1124734.1"/>
    </source>
</evidence>
<dbReference type="EMBL" id="JANPWB010000011">
    <property type="protein sequence ID" value="KAJ1124734.1"/>
    <property type="molecule type" value="Genomic_DNA"/>
</dbReference>
<evidence type="ECO:0000256" key="1">
    <source>
        <dbReference type="SAM" id="MobiDB-lite"/>
    </source>
</evidence>
<comment type="caution">
    <text evidence="2">The sequence shown here is derived from an EMBL/GenBank/DDBJ whole genome shotgun (WGS) entry which is preliminary data.</text>
</comment>
<feature type="compositionally biased region" description="Basic and acidic residues" evidence="1">
    <location>
        <begin position="107"/>
        <end position="126"/>
    </location>
</feature>
<keyword evidence="3" id="KW-1185">Reference proteome</keyword>
<feature type="region of interest" description="Disordered" evidence="1">
    <location>
        <begin position="1"/>
        <end position="66"/>
    </location>
</feature>
<dbReference type="AlphaFoldDB" id="A0AAV7PC81"/>
<evidence type="ECO:0000313" key="3">
    <source>
        <dbReference type="Proteomes" id="UP001066276"/>
    </source>
</evidence>
<protein>
    <submittedName>
        <fullName evidence="2">Uncharacterized protein</fullName>
    </submittedName>
</protein>
<proteinExistence type="predicted"/>
<dbReference type="Proteomes" id="UP001066276">
    <property type="component" value="Chromosome 7"/>
</dbReference>
<reference evidence="2" key="1">
    <citation type="journal article" date="2022" name="bioRxiv">
        <title>Sequencing and chromosome-scale assembly of the giantPleurodeles waltlgenome.</title>
        <authorList>
            <person name="Brown T."/>
            <person name="Elewa A."/>
            <person name="Iarovenko S."/>
            <person name="Subramanian E."/>
            <person name="Araus A.J."/>
            <person name="Petzold A."/>
            <person name="Susuki M."/>
            <person name="Suzuki K.-i.T."/>
            <person name="Hayashi T."/>
            <person name="Toyoda A."/>
            <person name="Oliveira C."/>
            <person name="Osipova E."/>
            <person name="Leigh N.D."/>
            <person name="Simon A."/>
            <person name="Yun M.H."/>
        </authorList>
    </citation>
    <scope>NUCLEOTIDE SEQUENCE</scope>
    <source>
        <strain evidence="2">20211129_DDA</strain>
        <tissue evidence="2">Liver</tissue>
    </source>
</reference>
<sequence length="126" mass="13614">MQSSQVSNQEKEQSGTARKATRPECKHTHSPNRGQPSGRRDPSEDQVTSGDSPVGATQPCALALGQGNMENADANVELDIEEIIKAAREAATTHSKDWILKQIKGAGSDEKKTRDERDDIRTTGTA</sequence>
<feature type="region of interest" description="Disordered" evidence="1">
    <location>
        <begin position="104"/>
        <end position="126"/>
    </location>
</feature>
<accession>A0AAV7PC81</accession>
<organism evidence="2 3">
    <name type="scientific">Pleurodeles waltl</name>
    <name type="common">Iberian ribbed newt</name>
    <dbReference type="NCBI Taxonomy" id="8319"/>
    <lineage>
        <taxon>Eukaryota</taxon>
        <taxon>Metazoa</taxon>
        <taxon>Chordata</taxon>
        <taxon>Craniata</taxon>
        <taxon>Vertebrata</taxon>
        <taxon>Euteleostomi</taxon>
        <taxon>Amphibia</taxon>
        <taxon>Batrachia</taxon>
        <taxon>Caudata</taxon>
        <taxon>Salamandroidea</taxon>
        <taxon>Salamandridae</taxon>
        <taxon>Pleurodelinae</taxon>
        <taxon>Pleurodeles</taxon>
    </lineage>
</organism>
<name>A0AAV7PC81_PLEWA</name>